<feature type="non-terminal residue" evidence="1">
    <location>
        <position position="1"/>
    </location>
</feature>
<accession>A0AAD7Z9S5</accession>
<dbReference type="EMBL" id="JASPKZ010009797">
    <property type="protein sequence ID" value="KAJ9576367.1"/>
    <property type="molecule type" value="Genomic_DNA"/>
</dbReference>
<organism evidence="1 2">
    <name type="scientific">Diploptera punctata</name>
    <name type="common">Pacific beetle cockroach</name>
    <dbReference type="NCBI Taxonomy" id="6984"/>
    <lineage>
        <taxon>Eukaryota</taxon>
        <taxon>Metazoa</taxon>
        <taxon>Ecdysozoa</taxon>
        <taxon>Arthropoda</taxon>
        <taxon>Hexapoda</taxon>
        <taxon>Insecta</taxon>
        <taxon>Pterygota</taxon>
        <taxon>Neoptera</taxon>
        <taxon>Polyneoptera</taxon>
        <taxon>Dictyoptera</taxon>
        <taxon>Blattodea</taxon>
        <taxon>Blaberoidea</taxon>
        <taxon>Blaberidae</taxon>
        <taxon>Diplopterinae</taxon>
        <taxon>Diploptera</taxon>
    </lineage>
</organism>
<protein>
    <submittedName>
        <fullName evidence="1">Uncharacterized protein</fullName>
    </submittedName>
</protein>
<sequence>VLRKVSCFFFSYSVEVNVSDGLALIIQPQINFIKHLIFSGMAVHTTLDYLY</sequence>
<feature type="non-terminal residue" evidence="1">
    <location>
        <position position="51"/>
    </location>
</feature>
<reference evidence="1" key="1">
    <citation type="journal article" date="2023" name="IScience">
        <title>Live-bearing cockroach genome reveals convergent evolutionary mechanisms linked to viviparity in insects and beyond.</title>
        <authorList>
            <person name="Fouks B."/>
            <person name="Harrison M.C."/>
            <person name="Mikhailova A.A."/>
            <person name="Marchal E."/>
            <person name="English S."/>
            <person name="Carruthers M."/>
            <person name="Jennings E.C."/>
            <person name="Chiamaka E.L."/>
            <person name="Frigard R.A."/>
            <person name="Pippel M."/>
            <person name="Attardo G.M."/>
            <person name="Benoit J.B."/>
            <person name="Bornberg-Bauer E."/>
            <person name="Tobe S.S."/>
        </authorList>
    </citation>
    <scope>NUCLEOTIDE SEQUENCE</scope>
    <source>
        <strain evidence="1">Stay&amp;Tobe</strain>
    </source>
</reference>
<gene>
    <name evidence="1" type="ORF">L9F63_006766</name>
</gene>
<evidence type="ECO:0000313" key="2">
    <source>
        <dbReference type="Proteomes" id="UP001233999"/>
    </source>
</evidence>
<comment type="caution">
    <text evidence="1">The sequence shown here is derived from an EMBL/GenBank/DDBJ whole genome shotgun (WGS) entry which is preliminary data.</text>
</comment>
<reference evidence="1" key="2">
    <citation type="submission" date="2023-05" db="EMBL/GenBank/DDBJ databases">
        <authorList>
            <person name="Fouks B."/>
        </authorList>
    </citation>
    <scope>NUCLEOTIDE SEQUENCE</scope>
    <source>
        <strain evidence="1">Stay&amp;Tobe</strain>
        <tissue evidence="1">Testes</tissue>
    </source>
</reference>
<keyword evidence="2" id="KW-1185">Reference proteome</keyword>
<dbReference type="AlphaFoldDB" id="A0AAD7Z9S5"/>
<dbReference type="Proteomes" id="UP001233999">
    <property type="component" value="Unassembled WGS sequence"/>
</dbReference>
<name>A0AAD7Z9S5_DIPPU</name>
<proteinExistence type="predicted"/>
<evidence type="ECO:0000313" key="1">
    <source>
        <dbReference type="EMBL" id="KAJ9576367.1"/>
    </source>
</evidence>